<evidence type="ECO:0000313" key="2">
    <source>
        <dbReference type="EMBL" id="PAT34141.1"/>
    </source>
</evidence>
<comment type="caution">
    <text evidence="2">The sequence shown here is derived from an EMBL/GenBank/DDBJ whole genome shotgun (WGS) entry which is preliminary data.</text>
</comment>
<proteinExistence type="predicted"/>
<feature type="transmembrane region" description="Helical" evidence="1">
    <location>
        <begin position="166"/>
        <end position="189"/>
    </location>
</feature>
<keyword evidence="1" id="KW-0472">Membrane</keyword>
<reference evidence="2 3" key="1">
    <citation type="submission" date="2017-08" db="EMBL/GenBank/DDBJ databases">
        <title>WGS of Clinical strains of the CDC Group NO-1 linked to zoonotic infections in humans.</title>
        <authorList>
            <person name="Bernier A.-M."/>
            <person name="Bernard K."/>
        </authorList>
    </citation>
    <scope>NUCLEOTIDE SEQUENCE [LARGE SCALE GENOMIC DNA]</scope>
    <source>
        <strain evidence="2 3">NML03-0146</strain>
    </source>
</reference>
<accession>A0A2A2A8Q4</accession>
<dbReference type="InterPro" id="IPR025671">
    <property type="entry name" value="HXXEE"/>
</dbReference>
<feature type="transmembrane region" description="Helical" evidence="1">
    <location>
        <begin position="25"/>
        <end position="44"/>
    </location>
</feature>
<sequence>MKQAGAVHVHPVFHQGAPMNSWDAVWPWIGMLAALCLLAGLLLTDRFRSQVALSRWHDLQWLAWLAAPVYMLHQFDEYAVFYDYAAGKSAFADAMCQRLGYLPYPDCPLPAAHFWLINIALAWLLIPLAAACCKRSPAVALAPWGVIFINGCGHLAAWLINGLPMLAGHNAGVLTACLLFLPLSAWVAHAGLKSGAIPPRLLGLIVATGVLAHLLLLTAFASFRLGGAALMFTVDIAALALLLPAAWLADRLLSAQPLEEK</sequence>
<dbReference type="AlphaFoldDB" id="A0A2A2A8Q4"/>
<keyword evidence="1" id="KW-0812">Transmembrane</keyword>
<feature type="transmembrane region" description="Helical" evidence="1">
    <location>
        <begin position="56"/>
        <end position="73"/>
    </location>
</feature>
<dbReference type="Pfam" id="PF13787">
    <property type="entry name" value="HXXEE"/>
    <property type="match status" value="1"/>
</dbReference>
<evidence type="ECO:0000256" key="1">
    <source>
        <dbReference type="SAM" id="Phobius"/>
    </source>
</evidence>
<evidence type="ECO:0000313" key="3">
    <source>
        <dbReference type="Proteomes" id="UP000217999"/>
    </source>
</evidence>
<keyword evidence="1" id="KW-1133">Transmembrane helix</keyword>
<feature type="transmembrane region" description="Helical" evidence="1">
    <location>
        <begin position="138"/>
        <end position="160"/>
    </location>
</feature>
<feature type="transmembrane region" description="Helical" evidence="1">
    <location>
        <begin position="201"/>
        <end position="223"/>
    </location>
</feature>
<organism evidence="2 3">
    <name type="scientific">Vandammella animalimorsus</name>
    <dbReference type="NCBI Taxonomy" id="2029117"/>
    <lineage>
        <taxon>Bacteria</taxon>
        <taxon>Pseudomonadati</taxon>
        <taxon>Pseudomonadota</taxon>
        <taxon>Betaproteobacteria</taxon>
        <taxon>Burkholderiales</taxon>
        <taxon>Comamonadaceae</taxon>
        <taxon>Vandammella</taxon>
    </lineage>
</organism>
<feature type="transmembrane region" description="Helical" evidence="1">
    <location>
        <begin position="112"/>
        <end position="131"/>
    </location>
</feature>
<dbReference type="EMBL" id="NSJF01000005">
    <property type="protein sequence ID" value="PAT34141.1"/>
    <property type="molecule type" value="Genomic_DNA"/>
</dbReference>
<name>A0A2A2A8Q4_9BURK</name>
<feature type="transmembrane region" description="Helical" evidence="1">
    <location>
        <begin position="229"/>
        <end position="249"/>
    </location>
</feature>
<dbReference type="Proteomes" id="UP000217999">
    <property type="component" value="Unassembled WGS sequence"/>
</dbReference>
<gene>
    <name evidence="2" type="ORF">CK620_10890</name>
</gene>
<evidence type="ECO:0008006" key="4">
    <source>
        <dbReference type="Google" id="ProtNLM"/>
    </source>
</evidence>
<protein>
    <recommendedName>
        <fullName evidence="4">HXXEE domain-containing protein</fullName>
    </recommendedName>
</protein>